<comment type="caution">
    <text evidence="1">The sequence shown here is derived from an EMBL/GenBank/DDBJ whole genome shotgun (WGS) entry which is preliminary data.</text>
</comment>
<name>A0A3N6QEF4_9CYAN</name>
<dbReference type="RefSeq" id="WP_161565024.1">
    <property type="nucleotide sequence ID" value="NZ_RCBY01000129.1"/>
</dbReference>
<reference evidence="1 2" key="1">
    <citation type="journal article" date="2018" name="ACS Chem. Biol.">
        <title>Ketoreductase domain dysfunction expands chemodiversity: malyngamide biosynthesis in the cyanobacterium Okeania hirsuta.</title>
        <authorList>
            <person name="Moss N.A."/>
            <person name="Leao T."/>
            <person name="Rankin M."/>
            <person name="McCullough T.M."/>
            <person name="Qu P."/>
            <person name="Korobeynikov A."/>
            <person name="Smith J.L."/>
            <person name="Gerwick L."/>
            <person name="Gerwick W.H."/>
        </authorList>
    </citation>
    <scope>NUCLEOTIDE SEQUENCE [LARGE SCALE GENOMIC DNA]</scope>
    <source>
        <strain evidence="1 2">PAB10Feb10-1</strain>
    </source>
</reference>
<proteinExistence type="predicted"/>
<gene>
    <name evidence="1" type="ORF">D5R40_20325</name>
</gene>
<organism evidence="1 2">
    <name type="scientific">Okeania hirsuta</name>
    <dbReference type="NCBI Taxonomy" id="1458930"/>
    <lineage>
        <taxon>Bacteria</taxon>
        <taxon>Bacillati</taxon>
        <taxon>Cyanobacteriota</taxon>
        <taxon>Cyanophyceae</taxon>
        <taxon>Oscillatoriophycideae</taxon>
        <taxon>Oscillatoriales</taxon>
        <taxon>Microcoleaceae</taxon>
        <taxon>Okeania</taxon>
    </lineage>
</organism>
<accession>A0A3N6QEF4</accession>
<protein>
    <submittedName>
        <fullName evidence="1">Uncharacterized protein</fullName>
    </submittedName>
</protein>
<evidence type="ECO:0000313" key="2">
    <source>
        <dbReference type="Proteomes" id="UP000269154"/>
    </source>
</evidence>
<dbReference type="AlphaFoldDB" id="A0A3N6QEF4"/>
<dbReference type="Proteomes" id="UP000269154">
    <property type="component" value="Unassembled WGS sequence"/>
</dbReference>
<dbReference type="EMBL" id="RCBY01000129">
    <property type="protein sequence ID" value="RQH34823.1"/>
    <property type="molecule type" value="Genomic_DNA"/>
</dbReference>
<evidence type="ECO:0000313" key="1">
    <source>
        <dbReference type="EMBL" id="RQH34823.1"/>
    </source>
</evidence>
<sequence length="196" mass="22974">MQMSKNIKGNQPQFLNGWTEAVFKQGIVFIAPFYYRKEDVIAIYNQHEDWFILLATKWGEVRLIWNGAKRGIRIIGKKIMIKELGKSLIEIYGEVNPQFITDMNTNEVIWMNQAAIVANSNQPMSKIVGQQAKDLWQPGELNKMLDFLDNDLYLPKFEVKGYRFLPDGEKEKYTTLNEYRIINAFGRKCRWSRVNV</sequence>
<keyword evidence="2" id="KW-1185">Reference proteome</keyword>